<evidence type="ECO:0000313" key="3">
    <source>
        <dbReference type="Proteomes" id="UP001487740"/>
    </source>
</evidence>
<dbReference type="Proteomes" id="UP001487740">
    <property type="component" value="Unassembled WGS sequence"/>
</dbReference>
<keyword evidence="1" id="KW-0812">Transmembrane</keyword>
<accession>A0AAW0V6S3</accession>
<comment type="caution">
    <text evidence="2">The sequence shown here is derived from an EMBL/GenBank/DDBJ whole genome shotgun (WGS) entry which is preliminary data.</text>
</comment>
<name>A0AAW0V6S3_SCYPA</name>
<feature type="transmembrane region" description="Helical" evidence="1">
    <location>
        <begin position="73"/>
        <end position="94"/>
    </location>
</feature>
<reference evidence="2 3" key="1">
    <citation type="submission" date="2023-03" db="EMBL/GenBank/DDBJ databases">
        <title>High-quality genome of Scylla paramamosain provides insights in environmental adaptation.</title>
        <authorList>
            <person name="Zhang L."/>
        </authorList>
    </citation>
    <scope>NUCLEOTIDE SEQUENCE [LARGE SCALE GENOMIC DNA]</scope>
    <source>
        <strain evidence="2">LZ_2023a</strain>
        <tissue evidence="2">Muscle</tissue>
    </source>
</reference>
<organism evidence="2 3">
    <name type="scientific">Scylla paramamosain</name>
    <name type="common">Mud crab</name>
    <dbReference type="NCBI Taxonomy" id="85552"/>
    <lineage>
        <taxon>Eukaryota</taxon>
        <taxon>Metazoa</taxon>
        <taxon>Ecdysozoa</taxon>
        <taxon>Arthropoda</taxon>
        <taxon>Crustacea</taxon>
        <taxon>Multicrustacea</taxon>
        <taxon>Malacostraca</taxon>
        <taxon>Eumalacostraca</taxon>
        <taxon>Eucarida</taxon>
        <taxon>Decapoda</taxon>
        <taxon>Pleocyemata</taxon>
        <taxon>Brachyura</taxon>
        <taxon>Eubrachyura</taxon>
        <taxon>Portunoidea</taxon>
        <taxon>Portunidae</taxon>
        <taxon>Portuninae</taxon>
        <taxon>Scylla</taxon>
    </lineage>
</organism>
<dbReference type="PANTHER" id="PTHR36694">
    <property type="entry name" value="PASIFLORA 1, ISOFORM A-RELATED"/>
    <property type="match status" value="1"/>
</dbReference>
<protein>
    <submittedName>
        <fullName evidence="2">Uncharacterized protein</fullName>
    </submittedName>
</protein>
<sequence length="214" mass="23764">MWEPTKCCCCCGVRTGSIVIGVFILVGGCFGLLGGAQTLAGGKSDIATFCQNMDEDVSECVNKFWKVEKASSISSIVVACFHIIFSSFLLYGILKKKTAFFIPLMVVYVIQISIMILASVALIIFMIYEGVPSPAIYFFTVIVGSVIFLETYCLLVIRAYYYQLKREKGHAHTALNECHIETSPYPVNECPPYPGNEVPYSDVRLYPGQKEFPK</sequence>
<evidence type="ECO:0000256" key="1">
    <source>
        <dbReference type="SAM" id="Phobius"/>
    </source>
</evidence>
<proteinExistence type="predicted"/>
<dbReference type="EMBL" id="JARAKH010000001">
    <property type="protein sequence ID" value="KAK8407077.1"/>
    <property type="molecule type" value="Genomic_DNA"/>
</dbReference>
<dbReference type="PROSITE" id="PS51257">
    <property type="entry name" value="PROKAR_LIPOPROTEIN"/>
    <property type="match status" value="1"/>
</dbReference>
<evidence type="ECO:0000313" key="2">
    <source>
        <dbReference type="EMBL" id="KAK8407076.1"/>
    </source>
</evidence>
<dbReference type="PANTHER" id="PTHR36694:SF11">
    <property type="entry name" value="LP21121P-RELATED"/>
    <property type="match status" value="1"/>
</dbReference>
<dbReference type="EMBL" id="JARAKH010000001">
    <property type="protein sequence ID" value="KAK8407076.1"/>
    <property type="molecule type" value="Genomic_DNA"/>
</dbReference>
<keyword evidence="1" id="KW-0472">Membrane</keyword>
<keyword evidence="3" id="KW-1185">Reference proteome</keyword>
<feature type="transmembrane region" description="Helical" evidence="1">
    <location>
        <begin position="134"/>
        <end position="157"/>
    </location>
</feature>
<gene>
    <name evidence="2" type="ORF">O3P69_002004</name>
</gene>
<keyword evidence="1" id="KW-1133">Transmembrane helix</keyword>
<dbReference type="AlphaFoldDB" id="A0AAW0V6S3"/>
<feature type="transmembrane region" description="Helical" evidence="1">
    <location>
        <begin position="106"/>
        <end position="128"/>
    </location>
</feature>
<feature type="transmembrane region" description="Helical" evidence="1">
    <location>
        <begin position="12"/>
        <end position="33"/>
    </location>
</feature>